<evidence type="ECO:0000313" key="2">
    <source>
        <dbReference type="EMBL" id="MDO7788121.1"/>
    </source>
</evidence>
<reference evidence="2" key="1">
    <citation type="journal article" date="2023" name="J. Hazard. Mater.">
        <title>Anaerobic biodegradation of pyrene and benzo[a]pyrene by a new sulfate-reducing Desulforamulus aquiferis strain DSA.</title>
        <authorList>
            <person name="Zhang Z."/>
            <person name="Sun J."/>
            <person name="Gong X."/>
            <person name="Wang C."/>
            <person name="Wang H."/>
        </authorList>
    </citation>
    <scope>NUCLEOTIDE SEQUENCE</scope>
    <source>
        <strain evidence="2">DSA</strain>
    </source>
</reference>
<protein>
    <submittedName>
        <fullName evidence="2">Uncharacterized protein</fullName>
    </submittedName>
</protein>
<sequence>MVNLILTFLLVTLAFGLIIFLEAPSLISKKKWRELGAFTVLLVPAIIYGYGLIFDLKLPNPSRFIESLFQPLATMLGPVLGAGL</sequence>
<feature type="transmembrane region" description="Helical" evidence="1">
    <location>
        <begin position="35"/>
        <end position="54"/>
    </location>
</feature>
<keyword evidence="1" id="KW-0812">Transmembrane</keyword>
<dbReference type="Proteomes" id="UP001172911">
    <property type="component" value="Unassembled WGS sequence"/>
</dbReference>
<feature type="transmembrane region" description="Helical" evidence="1">
    <location>
        <begin position="6"/>
        <end position="23"/>
    </location>
</feature>
<organism evidence="2 3">
    <name type="scientific">Desulforamulus aquiferis</name>
    <dbReference type="NCBI Taxonomy" id="1397668"/>
    <lineage>
        <taxon>Bacteria</taxon>
        <taxon>Bacillati</taxon>
        <taxon>Bacillota</taxon>
        <taxon>Clostridia</taxon>
        <taxon>Eubacteriales</taxon>
        <taxon>Peptococcaceae</taxon>
        <taxon>Desulforamulus</taxon>
    </lineage>
</organism>
<evidence type="ECO:0000256" key="1">
    <source>
        <dbReference type="SAM" id="Phobius"/>
    </source>
</evidence>
<comment type="caution">
    <text evidence="2">The sequence shown here is derived from an EMBL/GenBank/DDBJ whole genome shotgun (WGS) entry which is preliminary data.</text>
</comment>
<gene>
    <name evidence="2" type="ORF">P6N53_12885</name>
</gene>
<evidence type="ECO:0000313" key="3">
    <source>
        <dbReference type="Proteomes" id="UP001172911"/>
    </source>
</evidence>
<keyword evidence="1" id="KW-0472">Membrane</keyword>
<proteinExistence type="predicted"/>
<name>A0AAW7ZGH6_9FIRM</name>
<reference evidence="2" key="2">
    <citation type="submission" date="2023-03" db="EMBL/GenBank/DDBJ databases">
        <authorList>
            <person name="Zhang Z."/>
        </authorList>
    </citation>
    <scope>NUCLEOTIDE SEQUENCE</scope>
    <source>
        <strain evidence="2">DSA</strain>
    </source>
</reference>
<dbReference type="EMBL" id="JARPTC010000019">
    <property type="protein sequence ID" value="MDO7788121.1"/>
    <property type="molecule type" value="Genomic_DNA"/>
</dbReference>
<keyword evidence="3" id="KW-1185">Reference proteome</keyword>
<accession>A0AAW7ZGH6</accession>
<keyword evidence="1" id="KW-1133">Transmembrane helix</keyword>
<dbReference type="AlphaFoldDB" id="A0AAW7ZGH6"/>